<evidence type="ECO:0000256" key="4">
    <source>
        <dbReference type="ARBA" id="ARBA00022889"/>
    </source>
</evidence>
<dbReference type="PROSITE" id="PS50853">
    <property type="entry name" value="FN3"/>
    <property type="match status" value="1"/>
</dbReference>
<accession>A0AAV2PTW9</accession>
<sequence>EVTVVPSGTRSTEVVLRNLPCGSPHHVYVTALNNFGASSHSNLLVSSTQGSGPRHPDKNQLLEVNKTCITVRSYTWPEQGCPITHWKIEENVGSSGWKMVHDFIPLSTTDINVCEFDFKQQWYLIKVTAVSMAGKSSVVYKINLIFLQKGASSNGLIEEIPIEESSVSVSAWLDVHLIAGAVSAVFMTIACIICCGVIIHKRKYLKYRATIKSDLSGTVEAENSRNTELTQAHLYSPTPRKKSRASLGSI</sequence>
<keyword evidence="6 10" id="KW-0472">Membrane</keyword>
<comment type="caution">
    <text evidence="12">The sequence shown here is derived from an EMBL/GenBank/DDBJ whole genome shotgun (WGS) entry which is preliminary data.</text>
</comment>
<keyword evidence="5 10" id="KW-1133">Transmembrane helix</keyword>
<proteinExistence type="predicted"/>
<feature type="transmembrane region" description="Helical" evidence="10">
    <location>
        <begin position="175"/>
        <end position="199"/>
    </location>
</feature>
<evidence type="ECO:0000259" key="11">
    <source>
        <dbReference type="PROSITE" id="PS50853"/>
    </source>
</evidence>
<dbReference type="GO" id="GO:0007155">
    <property type="term" value="P:cell adhesion"/>
    <property type="evidence" value="ECO:0007669"/>
    <property type="project" value="UniProtKB-KW"/>
</dbReference>
<feature type="non-terminal residue" evidence="12">
    <location>
        <position position="250"/>
    </location>
</feature>
<evidence type="ECO:0000313" key="12">
    <source>
        <dbReference type="EMBL" id="CAL4063446.1"/>
    </source>
</evidence>
<dbReference type="InterPro" id="IPR056754">
    <property type="entry name" value="DSCAM/DSCAML_C"/>
</dbReference>
<dbReference type="Gene3D" id="2.60.40.10">
    <property type="entry name" value="Immunoglobulins"/>
    <property type="match status" value="1"/>
</dbReference>
<gene>
    <name evidence="12" type="ORF">MNOR_LOCUS3349</name>
</gene>
<keyword evidence="2 10" id="KW-0812">Transmembrane</keyword>
<feature type="domain" description="Fibronectin type-III" evidence="11">
    <location>
        <begin position="1"/>
        <end position="51"/>
    </location>
</feature>
<dbReference type="SUPFAM" id="SSF49265">
    <property type="entry name" value="Fibronectin type III"/>
    <property type="match status" value="1"/>
</dbReference>
<keyword evidence="7" id="KW-1015">Disulfide bond</keyword>
<evidence type="ECO:0000256" key="3">
    <source>
        <dbReference type="ARBA" id="ARBA00022729"/>
    </source>
</evidence>
<evidence type="ECO:0000256" key="7">
    <source>
        <dbReference type="ARBA" id="ARBA00023157"/>
    </source>
</evidence>
<comment type="subcellular location">
    <subcellularLocation>
        <location evidence="1">Membrane</location>
        <topology evidence="1">Single-pass membrane protein</topology>
    </subcellularLocation>
</comment>
<evidence type="ECO:0000256" key="10">
    <source>
        <dbReference type="SAM" id="Phobius"/>
    </source>
</evidence>
<evidence type="ECO:0000256" key="6">
    <source>
        <dbReference type="ARBA" id="ARBA00023136"/>
    </source>
</evidence>
<evidence type="ECO:0000313" key="13">
    <source>
        <dbReference type="Proteomes" id="UP001497623"/>
    </source>
</evidence>
<evidence type="ECO:0000256" key="8">
    <source>
        <dbReference type="ARBA" id="ARBA00023319"/>
    </source>
</evidence>
<dbReference type="Pfam" id="PF25059">
    <property type="entry name" value="FN3_DSCAM-DSCAML_C"/>
    <property type="match status" value="1"/>
</dbReference>
<evidence type="ECO:0000256" key="1">
    <source>
        <dbReference type="ARBA" id="ARBA00004167"/>
    </source>
</evidence>
<dbReference type="GO" id="GO:0016020">
    <property type="term" value="C:membrane"/>
    <property type="evidence" value="ECO:0007669"/>
    <property type="project" value="UniProtKB-SubCell"/>
</dbReference>
<feature type="non-terminal residue" evidence="12">
    <location>
        <position position="1"/>
    </location>
</feature>
<dbReference type="AlphaFoldDB" id="A0AAV2PTW9"/>
<protein>
    <recommendedName>
        <fullName evidence="11">Fibronectin type-III domain-containing protein</fullName>
    </recommendedName>
</protein>
<dbReference type="InterPro" id="IPR036116">
    <property type="entry name" value="FN3_sf"/>
</dbReference>
<evidence type="ECO:0000256" key="2">
    <source>
        <dbReference type="ARBA" id="ARBA00022692"/>
    </source>
</evidence>
<keyword evidence="4" id="KW-0130">Cell adhesion</keyword>
<keyword evidence="13" id="KW-1185">Reference proteome</keyword>
<evidence type="ECO:0000256" key="9">
    <source>
        <dbReference type="SAM" id="MobiDB-lite"/>
    </source>
</evidence>
<reference evidence="12 13" key="1">
    <citation type="submission" date="2024-05" db="EMBL/GenBank/DDBJ databases">
        <authorList>
            <person name="Wallberg A."/>
        </authorList>
    </citation>
    <scope>NUCLEOTIDE SEQUENCE [LARGE SCALE GENOMIC DNA]</scope>
</reference>
<dbReference type="EMBL" id="CAXKWB010001131">
    <property type="protein sequence ID" value="CAL4063446.1"/>
    <property type="molecule type" value="Genomic_DNA"/>
</dbReference>
<name>A0AAV2PTW9_MEGNR</name>
<evidence type="ECO:0000256" key="5">
    <source>
        <dbReference type="ARBA" id="ARBA00022989"/>
    </source>
</evidence>
<dbReference type="Proteomes" id="UP001497623">
    <property type="component" value="Unassembled WGS sequence"/>
</dbReference>
<feature type="region of interest" description="Disordered" evidence="9">
    <location>
        <begin position="230"/>
        <end position="250"/>
    </location>
</feature>
<dbReference type="InterPro" id="IPR013783">
    <property type="entry name" value="Ig-like_fold"/>
</dbReference>
<keyword evidence="3" id="KW-0732">Signal</keyword>
<dbReference type="InterPro" id="IPR003961">
    <property type="entry name" value="FN3_dom"/>
</dbReference>
<organism evidence="12 13">
    <name type="scientific">Meganyctiphanes norvegica</name>
    <name type="common">Northern krill</name>
    <name type="synonym">Thysanopoda norvegica</name>
    <dbReference type="NCBI Taxonomy" id="48144"/>
    <lineage>
        <taxon>Eukaryota</taxon>
        <taxon>Metazoa</taxon>
        <taxon>Ecdysozoa</taxon>
        <taxon>Arthropoda</taxon>
        <taxon>Crustacea</taxon>
        <taxon>Multicrustacea</taxon>
        <taxon>Malacostraca</taxon>
        <taxon>Eumalacostraca</taxon>
        <taxon>Eucarida</taxon>
        <taxon>Euphausiacea</taxon>
        <taxon>Euphausiidae</taxon>
        <taxon>Meganyctiphanes</taxon>
    </lineage>
</organism>
<keyword evidence="8" id="KW-0393">Immunoglobulin domain</keyword>